<dbReference type="GO" id="GO:0003677">
    <property type="term" value="F:DNA binding"/>
    <property type="evidence" value="ECO:0007669"/>
    <property type="project" value="InterPro"/>
</dbReference>
<proteinExistence type="predicted"/>
<feature type="transmembrane region" description="Helical" evidence="2">
    <location>
        <begin position="110"/>
        <end position="129"/>
    </location>
</feature>
<evidence type="ECO:0000313" key="4">
    <source>
        <dbReference type="Proteomes" id="UP001418222"/>
    </source>
</evidence>
<comment type="caution">
    <text evidence="3">The sequence shown here is derived from an EMBL/GenBank/DDBJ whole genome shotgun (WGS) entry which is preliminary data.</text>
</comment>
<evidence type="ECO:0000313" key="3">
    <source>
        <dbReference type="EMBL" id="KAK8926355.1"/>
    </source>
</evidence>
<feature type="region of interest" description="Disordered" evidence="1">
    <location>
        <begin position="42"/>
        <end position="82"/>
    </location>
</feature>
<dbReference type="InterPro" id="IPR017956">
    <property type="entry name" value="AT_hook_DNA-bd_motif"/>
</dbReference>
<evidence type="ECO:0000256" key="2">
    <source>
        <dbReference type="SAM" id="Phobius"/>
    </source>
</evidence>
<organism evidence="3 4">
    <name type="scientific">Platanthera zijinensis</name>
    <dbReference type="NCBI Taxonomy" id="2320716"/>
    <lineage>
        <taxon>Eukaryota</taxon>
        <taxon>Viridiplantae</taxon>
        <taxon>Streptophyta</taxon>
        <taxon>Embryophyta</taxon>
        <taxon>Tracheophyta</taxon>
        <taxon>Spermatophyta</taxon>
        <taxon>Magnoliopsida</taxon>
        <taxon>Liliopsida</taxon>
        <taxon>Asparagales</taxon>
        <taxon>Orchidaceae</taxon>
        <taxon>Orchidoideae</taxon>
        <taxon>Orchideae</taxon>
        <taxon>Orchidinae</taxon>
        <taxon>Platanthera</taxon>
    </lineage>
</organism>
<feature type="transmembrane region" description="Helical" evidence="2">
    <location>
        <begin position="86"/>
        <end position="104"/>
    </location>
</feature>
<dbReference type="AlphaFoldDB" id="A0AAP0FZ25"/>
<dbReference type="Proteomes" id="UP001418222">
    <property type="component" value="Unassembled WGS sequence"/>
</dbReference>
<dbReference type="EMBL" id="JBBWWQ010000016">
    <property type="protein sequence ID" value="KAK8926355.1"/>
    <property type="molecule type" value="Genomic_DNA"/>
</dbReference>
<sequence length="151" mass="16154">MTVPSLSAVGEQLKKKRGRPRKYSTDGPMPLALTTVSLAAAGSPGGGCFSSPSAGQPNQGISFSNDPLKKGRGRPRGSTGKKQQRLALGNLLLDLFLFTIVSTASLQCLFAIILFFSLLGVVEFLLVLLECGELRGSRDWARLGYAIKLRE</sequence>
<accession>A0AAP0FZ25</accession>
<dbReference type="Pfam" id="PF02178">
    <property type="entry name" value="AT_hook"/>
    <property type="match status" value="2"/>
</dbReference>
<name>A0AAP0FZ25_9ASPA</name>
<feature type="compositionally biased region" description="Polar residues" evidence="1">
    <location>
        <begin position="56"/>
        <end position="65"/>
    </location>
</feature>
<evidence type="ECO:0008006" key="5">
    <source>
        <dbReference type="Google" id="ProtNLM"/>
    </source>
</evidence>
<keyword evidence="4" id="KW-1185">Reference proteome</keyword>
<evidence type="ECO:0000256" key="1">
    <source>
        <dbReference type="SAM" id="MobiDB-lite"/>
    </source>
</evidence>
<protein>
    <recommendedName>
        <fullName evidence="5">AT-hook motif nuclear-localized protein</fullName>
    </recommendedName>
</protein>
<keyword evidence="2" id="KW-0472">Membrane</keyword>
<keyword evidence="2" id="KW-1133">Transmembrane helix</keyword>
<reference evidence="3 4" key="1">
    <citation type="journal article" date="2022" name="Nat. Plants">
        <title>Genomes of leafy and leafless Platanthera orchids illuminate the evolution of mycoheterotrophy.</title>
        <authorList>
            <person name="Li M.H."/>
            <person name="Liu K.W."/>
            <person name="Li Z."/>
            <person name="Lu H.C."/>
            <person name="Ye Q.L."/>
            <person name="Zhang D."/>
            <person name="Wang J.Y."/>
            <person name="Li Y.F."/>
            <person name="Zhong Z.M."/>
            <person name="Liu X."/>
            <person name="Yu X."/>
            <person name="Liu D.K."/>
            <person name="Tu X.D."/>
            <person name="Liu B."/>
            <person name="Hao Y."/>
            <person name="Liao X.Y."/>
            <person name="Jiang Y.T."/>
            <person name="Sun W.H."/>
            <person name="Chen J."/>
            <person name="Chen Y.Q."/>
            <person name="Ai Y."/>
            <person name="Zhai J.W."/>
            <person name="Wu S.S."/>
            <person name="Zhou Z."/>
            <person name="Hsiao Y.Y."/>
            <person name="Wu W.L."/>
            <person name="Chen Y.Y."/>
            <person name="Lin Y.F."/>
            <person name="Hsu J.L."/>
            <person name="Li C.Y."/>
            <person name="Wang Z.W."/>
            <person name="Zhao X."/>
            <person name="Zhong W.Y."/>
            <person name="Ma X.K."/>
            <person name="Ma L."/>
            <person name="Huang J."/>
            <person name="Chen G.Z."/>
            <person name="Huang M.Z."/>
            <person name="Huang L."/>
            <person name="Peng D.H."/>
            <person name="Luo Y.B."/>
            <person name="Zou S.Q."/>
            <person name="Chen S.P."/>
            <person name="Lan S."/>
            <person name="Tsai W.C."/>
            <person name="Van de Peer Y."/>
            <person name="Liu Z.J."/>
        </authorList>
    </citation>
    <scope>NUCLEOTIDE SEQUENCE [LARGE SCALE GENOMIC DNA]</scope>
    <source>
        <strain evidence="3">Lor287</strain>
    </source>
</reference>
<keyword evidence="2" id="KW-0812">Transmembrane</keyword>
<feature type="region of interest" description="Disordered" evidence="1">
    <location>
        <begin position="1"/>
        <end position="28"/>
    </location>
</feature>
<dbReference type="SMART" id="SM00384">
    <property type="entry name" value="AT_hook"/>
    <property type="match status" value="2"/>
</dbReference>
<gene>
    <name evidence="3" type="ORF">KSP39_PZI018000</name>
</gene>